<gene>
    <name evidence="1" type="ORF">SAMN04488058_101320</name>
</gene>
<name>A0A1H6SJ55_9DEIO</name>
<dbReference type="RefSeq" id="WP_092262768.1">
    <property type="nucleotide sequence ID" value="NZ_FNZA01000001.1"/>
</dbReference>
<dbReference type="STRING" id="856736.SAMN04488058_101320"/>
<accession>A0A1H6SJ55</accession>
<keyword evidence="2" id="KW-1185">Reference proteome</keyword>
<dbReference type="Proteomes" id="UP000199223">
    <property type="component" value="Unassembled WGS sequence"/>
</dbReference>
<evidence type="ECO:0000313" key="1">
    <source>
        <dbReference type="EMBL" id="SEI67871.1"/>
    </source>
</evidence>
<dbReference type="AlphaFoldDB" id="A0A1H6SJ55"/>
<dbReference type="EMBL" id="FNZA01000001">
    <property type="protein sequence ID" value="SEI67871.1"/>
    <property type="molecule type" value="Genomic_DNA"/>
</dbReference>
<evidence type="ECO:0000313" key="2">
    <source>
        <dbReference type="Proteomes" id="UP000199223"/>
    </source>
</evidence>
<sequence>MTPQRPEDRRRAAETINSLGAVVSLSDFEECAEVLIPYDDDGTVLRGTYRGMRLEGAEDMEVGHLLRDYPYVRRSVVLLRPWWRWWQGTRAVRLLALDTKGAT</sequence>
<protein>
    <submittedName>
        <fullName evidence="1">Uncharacterized protein</fullName>
    </submittedName>
</protein>
<reference evidence="2" key="1">
    <citation type="submission" date="2016-10" db="EMBL/GenBank/DDBJ databases">
        <authorList>
            <person name="Varghese N."/>
            <person name="Submissions S."/>
        </authorList>
    </citation>
    <scope>NUCLEOTIDE SEQUENCE [LARGE SCALE GENOMIC DNA]</scope>
    <source>
        <strain evidence="2">CGMCC 1.10218</strain>
    </source>
</reference>
<proteinExistence type="predicted"/>
<dbReference type="OrthoDB" id="73841at2"/>
<organism evidence="1 2">
    <name type="scientific">Deinococcus reticulitermitis</name>
    <dbReference type="NCBI Taxonomy" id="856736"/>
    <lineage>
        <taxon>Bacteria</taxon>
        <taxon>Thermotogati</taxon>
        <taxon>Deinococcota</taxon>
        <taxon>Deinococci</taxon>
        <taxon>Deinococcales</taxon>
        <taxon>Deinococcaceae</taxon>
        <taxon>Deinococcus</taxon>
    </lineage>
</organism>